<keyword evidence="9" id="KW-1185">Reference proteome</keyword>
<evidence type="ECO:0000313" key="8">
    <source>
        <dbReference type="EMBL" id="QEO13813.1"/>
    </source>
</evidence>
<dbReference type="RefSeq" id="WP_149159836.1">
    <property type="nucleotide sequence ID" value="NZ_CP043505.1"/>
</dbReference>
<dbReference type="SUPFAM" id="SSF75005">
    <property type="entry name" value="Arabinanase/levansucrase/invertase"/>
    <property type="match status" value="1"/>
</dbReference>
<comment type="similarity">
    <text evidence="1 4">Belongs to the glycosyl hydrolase 32 family.</text>
</comment>
<evidence type="ECO:0000259" key="7">
    <source>
        <dbReference type="Pfam" id="PF08244"/>
    </source>
</evidence>
<dbReference type="PANTHER" id="PTHR42800">
    <property type="entry name" value="EXOINULINASE INUD (AFU_ORTHOLOGUE AFUA_5G00480)"/>
    <property type="match status" value="1"/>
</dbReference>
<dbReference type="GO" id="GO:0004575">
    <property type="term" value="F:sucrose alpha-glucosidase activity"/>
    <property type="evidence" value="ECO:0007669"/>
    <property type="project" value="TreeGrafter"/>
</dbReference>
<proteinExistence type="inferred from homology"/>
<reference evidence="8 9" key="1">
    <citation type="submission" date="2019-09" db="EMBL/GenBank/DDBJ databases">
        <title>Genome sequencing of strain KACC 19306.</title>
        <authorList>
            <person name="Heo J."/>
            <person name="Kim S.-J."/>
            <person name="Kim J.-S."/>
            <person name="Hong S.-B."/>
            <person name="Kwon S.-W."/>
        </authorList>
    </citation>
    <scope>NUCLEOTIDE SEQUENCE [LARGE SCALE GENOMIC DNA]</scope>
    <source>
        <strain evidence="8 9">KACC 19306</strain>
    </source>
</reference>
<feature type="domain" description="Glycosyl hydrolase family 32 C-terminal" evidence="7">
    <location>
        <begin position="347"/>
        <end position="445"/>
    </location>
</feature>
<sequence>MHDTNGQVPRPRFHFTPQRNWMNDPNGLVYDRGLWHLYFQYNPEGADWGNMSWGHATSADLRRWTEHDVALRYRPGEQVFSGSVVAGPAGSAEHVLTAFYTSAYDDHQAQSRATSRDGGYTWEPDPQNPVLDRGTRAFRDPKVIRYTDADGSTRYVMLTVEADDRQVLFYVSRDLRTWEYLSSFGPLGATGVVWECPDLVPLAVDGDPADARWVLLLSTNPIGDDPDPYGSSMHYIVGHFDGVHFTTDASEPTRLDHGRDFYAGVTFDSAPGGEAVMLGWMSNWRYADAFPSSPWRGAMSLARRLSLRSVGGTVRLVQQPVGFVGELLAGAASSTVFGADRPADLSLSGHSLVELTWEPAATGEVRLTLRGDADALVELSHEPTSDVLSVTRGGAAMEAVHPDFPATSRVVRPGRRDQVRILVSLDGPLLEVFLDDGEAAASNLVVLGAGPIAATLSTERPGPVAATIADVRSPAPVGHELELDGANR</sequence>
<evidence type="ECO:0000259" key="6">
    <source>
        <dbReference type="Pfam" id="PF00251"/>
    </source>
</evidence>
<dbReference type="CDD" id="cd18622">
    <property type="entry name" value="GH32_Inu-like"/>
    <property type="match status" value="1"/>
</dbReference>
<dbReference type="PANTHER" id="PTHR42800:SF1">
    <property type="entry name" value="EXOINULINASE INUD (AFU_ORTHOLOGUE AFUA_5G00480)"/>
    <property type="match status" value="1"/>
</dbReference>
<evidence type="ECO:0000256" key="3">
    <source>
        <dbReference type="ARBA" id="ARBA00023295"/>
    </source>
</evidence>
<dbReference type="Pfam" id="PF08244">
    <property type="entry name" value="Glyco_hydro_32C"/>
    <property type="match status" value="1"/>
</dbReference>
<protein>
    <submittedName>
        <fullName evidence="8">Glycoside hydrolase family 32 protein</fullName>
    </submittedName>
</protein>
<dbReference type="Gene3D" id="2.60.120.560">
    <property type="entry name" value="Exo-inulinase, domain 1"/>
    <property type="match status" value="1"/>
</dbReference>
<organism evidence="8 9">
    <name type="scientific">Agromyces intestinalis</name>
    <dbReference type="NCBI Taxonomy" id="2592652"/>
    <lineage>
        <taxon>Bacteria</taxon>
        <taxon>Bacillati</taxon>
        <taxon>Actinomycetota</taxon>
        <taxon>Actinomycetes</taxon>
        <taxon>Micrococcales</taxon>
        <taxon>Microbacteriaceae</taxon>
        <taxon>Agromyces</taxon>
    </lineage>
</organism>
<dbReference type="PROSITE" id="PS00609">
    <property type="entry name" value="GLYCOSYL_HYDROL_F32"/>
    <property type="match status" value="1"/>
</dbReference>
<dbReference type="Pfam" id="PF00251">
    <property type="entry name" value="Glyco_hydro_32N"/>
    <property type="match status" value="1"/>
</dbReference>
<dbReference type="InterPro" id="IPR013320">
    <property type="entry name" value="ConA-like_dom_sf"/>
</dbReference>
<dbReference type="Proteomes" id="UP000324678">
    <property type="component" value="Chromosome"/>
</dbReference>
<dbReference type="InterPro" id="IPR023296">
    <property type="entry name" value="Glyco_hydro_beta-prop_sf"/>
</dbReference>
<dbReference type="SUPFAM" id="SSF49899">
    <property type="entry name" value="Concanavalin A-like lectins/glucanases"/>
    <property type="match status" value="1"/>
</dbReference>
<evidence type="ECO:0000256" key="2">
    <source>
        <dbReference type="ARBA" id="ARBA00022801"/>
    </source>
</evidence>
<dbReference type="GO" id="GO:0005987">
    <property type="term" value="P:sucrose catabolic process"/>
    <property type="evidence" value="ECO:0007669"/>
    <property type="project" value="TreeGrafter"/>
</dbReference>
<feature type="region of interest" description="Disordered" evidence="5">
    <location>
        <begin position="112"/>
        <end position="134"/>
    </location>
</feature>
<dbReference type="AlphaFoldDB" id="A0A5C1YCJ6"/>
<evidence type="ECO:0000256" key="4">
    <source>
        <dbReference type="RuleBase" id="RU362110"/>
    </source>
</evidence>
<dbReference type="EMBL" id="CP043505">
    <property type="protein sequence ID" value="QEO13813.1"/>
    <property type="molecule type" value="Genomic_DNA"/>
</dbReference>
<dbReference type="SMART" id="SM00640">
    <property type="entry name" value="Glyco_32"/>
    <property type="match status" value="1"/>
</dbReference>
<dbReference type="InterPro" id="IPR018053">
    <property type="entry name" value="Glyco_hydro_32_AS"/>
</dbReference>
<dbReference type="Gene3D" id="2.115.10.20">
    <property type="entry name" value="Glycosyl hydrolase domain, family 43"/>
    <property type="match status" value="1"/>
</dbReference>
<dbReference type="OrthoDB" id="9776657at2"/>
<evidence type="ECO:0000256" key="1">
    <source>
        <dbReference type="ARBA" id="ARBA00009902"/>
    </source>
</evidence>
<dbReference type="KEGG" id="ail:FLP10_04780"/>
<dbReference type="InterPro" id="IPR013148">
    <property type="entry name" value="Glyco_hydro_32_N"/>
</dbReference>
<keyword evidence="3 4" id="KW-0326">Glycosidase</keyword>
<evidence type="ECO:0000256" key="5">
    <source>
        <dbReference type="SAM" id="MobiDB-lite"/>
    </source>
</evidence>
<name>A0A5C1YCJ6_9MICO</name>
<dbReference type="InterPro" id="IPR001362">
    <property type="entry name" value="Glyco_hydro_32"/>
</dbReference>
<feature type="domain" description="Glycosyl hydrolase family 32 N-terminal" evidence="6">
    <location>
        <begin position="14"/>
        <end position="320"/>
    </location>
</feature>
<dbReference type="GO" id="GO:0005737">
    <property type="term" value="C:cytoplasm"/>
    <property type="evidence" value="ECO:0007669"/>
    <property type="project" value="TreeGrafter"/>
</dbReference>
<evidence type="ECO:0000313" key="9">
    <source>
        <dbReference type="Proteomes" id="UP000324678"/>
    </source>
</evidence>
<keyword evidence="2 4" id="KW-0378">Hydrolase</keyword>
<accession>A0A5C1YCJ6</accession>
<dbReference type="InterPro" id="IPR013189">
    <property type="entry name" value="Glyco_hydro_32_C"/>
</dbReference>
<gene>
    <name evidence="8" type="ORF">FLP10_04780</name>
</gene>